<feature type="chain" id="PRO_5035935909" description="CHK kinase-like domain-containing protein" evidence="1">
    <location>
        <begin position="21"/>
        <end position="644"/>
    </location>
</feature>
<organism evidence="3 4">
    <name type="scientific">Apolygus lucorum</name>
    <name type="common">Small green plant bug</name>
    <name type="synonym">Lygocoris lucorum</name>
    <dbReference type="NCBI Taxonomy" id="248454"/>
    <lineage>
        <taxon>Eukaryota</taxon>
        <taxon>Metazoa</taxon>
        <taxon>Ecdysozoa</taxon>
        <taxon>Arthropoda</taxon>
        <taxon>Hexapoda</taxon>
        <taxon>Insecta</taxon>
        <taxon>Pterygota</taxon>
        <taxon>Neoptera</taxon>
        <taxon>Paraneoptera</taxon>
        <taxon>Hemiptera</taxon>
        <taxon>Heteroptera</taxon>
        <taxon>Panheteroptera</taxon>
        <taxon>Cimicomorpha</taxon>
        <taxon>Miridae</taxon>
        <taxon>Mirini</taxon>
        <taxon>Apolygus</taxon>
    </lineage>
</organism>
<comment type="caution">
    <text evidence="3">The sequence shown here is derived from an EMBL/GenBank/DDBJ whole genome shotgun (WGS) entry which is preliminary data.</text>
</comment>
<dbReference type="OrthoDB" id="6630780at2759"/>
<name>A0A8S9XAH3_APOLU</name>
<dbReference type="PANTHER" id="PTHR11012">
    <property type="entry name" value="PROTEIN KINASE-LIKE DOMAIN-CONTAINING"/>
    <property type="match status" value="1"/>
</dbReference>
<keyword evidence="4" id="KW-1185">Reference proteome</keyword>
<dbReference type="Proteomes" id="UP000466442">
    <property type="component" value="Unassembled WGS sequence"/>
</dbReference>
<gene>
    <name evidence="3" type="ORF">GE061_017247</name>
</gene>
<evidence type="ECO:0000313" key="3">
    <source>
        <dbReference type="EMBL" id="KAF6206022.1"/>
    </source>
</evidence>
<evidence type="ECO:0000259" key="2">
    <source>
        <dbReference type="SMART" id="SM00587"/>
    </source>
</evidence>
<dbReference type="InterPro" id="IPR011009">
    <property type="entry name" value="Kinase-like_dom_sf"/>
</dbReference>
<dbReference type="InterPro" id="IPR004119">
    <property type="entry name" value="EcKL"/>
</dbReference>
<dbReference type="InterPro" id="IPR015897">
    <property type="entry name" value="CHK_kinase-like"/>
</dbReference>
<feature type="signal peptide" evidence="1">
    <location>
        <begin position="1"/>
        <end position="20"/>
    </location>
</feature>
<feature type="domain" description="CHK kinase-like" evidence="2">
    <location>
        <begin position="358"/>
        <end position="552"/>
    </location>
</feature>
<dbReference type="Gene3D" id="3.90.1200.10">
    <property type="match status" value="1"/>
</dbReference>
<keyword evidence="1" id="KW-0732">Signal</keyword>
<evidence type="ECO:0000313" key="4">
    <source>
        <dbReference type="Proteomes" id="UP000466442"/>
    </source>
</evidence>
<protein>
    <recommendedName>
        <fullName evidence="2">CHK kinase-like domain-containing protein</fullName>
    </recommendedName>
</protein>
<evidence type="ECO:0000256" key="1">
    <source>
        <dbReference type="SAM" id="SignalP"/>
    </source>
</evidence>
<dbReference type="PANTHER" id="PTHR11012:SF56">
    <property type="entry name" value="CHK KINASE-LIKE DOMAIN-CONTAINING PROTEIN-RELATED"/>
    <property type="match status" value="1"/>
</dbReference>
<dbReference type="SUPFAM" id="SSF56112">
    <property type="entry name" value="Protein kinase-like (PK-like)"/>
    <property type="match status" value="1"/>
</dbReference>
<proteinExistence type="predicted"/>
<dbReference type="AlphaFoldDB" id="A0A8S9XAH3"/>
<sequence>MLFIFVIFLDLQIFARTTPAYDFHIFVGSSVRPEVIVDHYEELIRQYSDASRTYLAKLGYKEDIPTYEQTKEMFEKKSVLMIGFALVLGHLITNDTSHYVTPEENERQEAEAKAKGICARDSPMRDLYYFFLSSVRLEVRNQHIDKLLQAYADSLKHYLLRLQYEGPIPDMGSIQEVFKEKILHMLDFSMSIVLIATGETQDMPDMEIMAKAFTEAKEKGEKLPEGFWDVNSEAMAEDKDWLESVLKRKAYEESPLRVLGVEGGAAVGKNENYLSNLTKLKTTVLLGSGKTKKMTVMVKNQPMGDFMKDFTNRLGVFMREITMYRDVLPKMADLMEEIDDTDEPMWAKCYDVRLYDRLVLEDLTARGYKMASRIEGLNLDSCLLVVKNIAKFHGLSHVMLKRAEIPWEIFRYNVWKNLKEGFHQQYMSNYNKLLRTIGRWGDDWEDVRQRFEKAMPTFTERMLEAMEPVPGDFVVLNHGDCWTNNFLFRNASDQNETPISMKFVDFQLCFMGPPSYDLHYLLVSTLKPDSYKKNRDLVIRTYCDALKSTMLKLNYEGDVPDLESMKQLMERTHLYYLFNAISLAPVVLGESRDIPDLEDALKQEKEARMRGEEGTAWNMYDDLKGHAKSVIQFALRDAVENGVI</sequence>
<accession>A0A8S9XAH3</accession>
<dbReference type="EMBL" id="WIXP02000008">
    <property type="protein sequence ID" value="KAF6206022.1"/>
    <property type="molecule type" value="Genomic_DNA"/>
</dbReference>
<dbReference type="Pfam" id="PF02958">
    <property type="entry name" value="EcKL"/>
    <property type="match status" value="3"/>
</dbReference>
<dbReference type="SMART" id="SM00587">
    <property type="entry name" value="CHK"/>
    <property type="match status" value="1"/>
</dbReference>
<reference evidence="3" key="1">
    <citation type="journal article" date="2021" name="Mol. Ecol. Resour.">
        <title>Apolygus lucorum genome provides insights into omnivorousness and mesophyll feeding.</title>
        <authorList>
            <person name="Liu Y."/>
            <person name="Liu H."/>
            <person name="Wang H."/>
            <person name="Huang T."/>
            <person name="Liu B."/>
            <person name="Yang B."/>
            <person name="Yin L."/>
            <person name="Li B."/>
            <person name="Zhang Y."/>
            <person name="Zhang S."/>
            <person name="Jiang F."/>
            <person name="Zhang X."/>
            <person name="Ren Y."/>
            <person name="Wang B."/>
            <person name="Wang S."/>
            <person name="Lu Y."/>
            <person name="Wu K."/>
            <person name="Fan W."/>
            <person name="Wang G."/>
        </authorList>
    </citation>
    <scope>NUCLEOTIDE SEQUENCE</scope>
    <source>
        <strain evidence="3">12Hb</strain>
    </source>
</reference>